<comment type="similarity">
    <text evidence="11">Belongs to the class I-like SAM-binding methyltransferase superfamily. Trm1 family.</text>
</comment>
<evidence type="ECO:0000313" key="14">
    <source>
        <dbReference type="Proteomes" id="UP000668214"/>
    </source>
</evidence>
<evidence type="ECO:0000313" key="13">
    <source>
        <dbReference type="EMBL" id="KAG5319403.1"/>
    </source>
</evidence>
<dbReference type="InterPro" id="IPR018170">
    <property type="entry name" value="Aldo/ket_reductase_CS"/>
</dbReference>
<keyword evidence="6 11" id="KW-0819">tRNA processing</keyword>
<dbReference type="InterPro" id="IPR044488">
    <property type="entry name" value="AKR2E"/>
</dbReference>
<gene>
    <name evidence="13" type="ORF">G6Z78_0008977</name>
</gene>
<dbReference type="FunFam" id="3.30.56.70:FF:000001">
    <property type="entry name" value="tRNA (guanine(26)-N(2))-dimethyltransferase"/>
    <property type="match status" value="1"/>
</dbReference>
<evidence type="ECO:0000256" key="11">
    <source>
        <dbReference type="PROSITE-ProRule" id="PRU00958"/>
    </source>
</evidence>
<feature type="non-terminal residue" evidence="13">
    <location>
        <position position="1"/>
    </location>
</feature>
<feature type="non-terminal residue" evidence="13">
    <location>
        <position position="1397"/>
    </location>
</feature>
<evidence type="ECO:0000256" key="10">
    <source>
        <dbReference type="ARBA" id="ARBA00074266"/>
    </source>
</evidence>
<keyword evidence="14" id="KW-1185">Reference proteome</keyword>
<dbReference type="PRINTS" id="PR00069">
    <property type="entry name" value="ALDKETRDTASE"/>
</dbReference>
<evidence type="ECO:0000256" key="2">
    <source>
        <dbReference type="ARBA" id="ARBA00022555"/>
    </source>
</evidence>
<dbReference type="GO" id="GO:0016491">
    <property type="term" value="F:oxidoreductase activity"/>
    <property type="evidence" value="ECO:0007669"/>
    <property type="project" value="UniProtKB-KW"/>
</dbReference>
<evidence type="ECO:0000259" key="12">
    <source>
        <dbReference type="Pfam" id="PF00248"/>
    </source>
</evidence>
<comment type="similarity">
    <text evidence="1">Belongs to the aldo/keto reductase family.</text>
</comment>
<dbReference type="InterPro" id="IPR029063">
    <property type="entry name" value="SAM-dependent_MTases_sf"/>
</dbReference>
<dbReference type="FunFam" id="3.20.20.100:FF:000006">
    <property type="entry name" value="Aldo-keto reductase family 1 member A1"/>
    <property type="match status" value="1"/>
</dbReference>
<proteinExistence type="inferred from homology"/>
<evidence type="ECO:0000256" key="7">
    <source>
        <dbReference type="ARBA" id="ARBA00022857"/>
    </source>
</evidence>
<protein>
    <recommendedName>
        <fullName evidence="10">tRNA (guanine(26)-N(2))-dimethyltransferase</fullName>
    </recommendedName>
</protein>
<dbReference type="PROSITE" id="PS00062">
    <property type="entry name" value="ALDOKETO_REDUCTASE_2"/>
    <property type="match status" value="3"/>
</dbReference>
<feature type="domain" description="NADP-dependent oxidoreductase" evidence="12">
    <location>
        <begin position="811"/>
        <end position="1081"/>
    </location>
</feature>
<dbReference type="PROSITE" id="PS00063">
    <property type="entry name" value="ALDOKETO_REDUCTASE_3"/>
    <property type="match status" value="3"/>
</dbReference>
<dbReference type="GO" id="GO:0008033">
    <property type="term" value="P:tRNA processing"/>
    <property type="evidence" value="ECO:0007669"/>
    <property type="project" value="UniProtKB-UniRule"/>
</dbReference>
<keyword evidence="8 11" id="KW-0694">RNA-binding</keyword>
<keyword evidence="4 11" id="KW-0808">Transferase</keyword>
<keyword evidence="7" id="KW-0521">NADP</keyword>
<organism evidence="13 14">
    <name type="scientific">Pseudoatta argentina</name>
    <dbReference type="NCBI Taxonomy" id="621737"/>
    <lineage>
        <taxon>Eukaryota</taxon>
        <taxon>Metazoa</taxon>
        <taxon>Ecdysozoa</taxon>
        <taxon>Arthropoda</taxon>
        <taxon>Hexapoda</taxon>
        <taxon>Insecta</taxon>
        <taxon>Pterygota</taxon>
        <taxon>Neoptera</taxon>
        <taxon>Endopterygota</taxon>
        <taxon>Hymenoptera</taxon>
        <taxon>Apocrita</taxon>
        <taxon>Aculeata</taxon>
        <taxon>Formicoidea</taxon>
        <taxon>Formicidae</taxon>
        <taxon>Myrmicinae</taxon>
        <taxon>Pseudoatta</taxon>
    </lineage>
</organism>
<dbReference type="EMBL" id="JAANIA010001745">
    <property type="protein sequence ID" value="KAG5319403.1"/>
    <property type="molecule type" value="Genomic_DNA"/>
</dbReference>
<dbReference type="Gene3D" id="3.40.50.150">
    <property type="entry name" value="Vaccinia Virus protein VP39"/>
    <property type="match status" value="1"/>
</dbReference>
<keyword evidence="9" id="KW-0560">Oxidoreductase</keyword>
<evidence type="ECO:0000256" key="1">
    <source>
        <dbReference type="ARBA" id="ARBA00007905"/>
    </source>
</evidence>
<dbReference type="PROSITE" id="PS51626">
    <property type="entry name" value="SAM_MT_TRM1"/>
    <property type="match status" value="1"/>
</dbReference>
<evidence type="ECO:0000256" key="6">
    <source>
        <dbReference type="ARBA" id="ARBA00022694"/>
    </source>
</evidence>
<comment type="caution">
    <text evidence="13">The sequence shown here is derived from an EMBL/GenBank/DDBJ whole genome shotgun (WGS) entry which is preliminary data.</text>
</comment>
<dbReference type="PANTHER" id="PTHR11732">
    <property type="entry name" value="ALDO/KETO REDUCTASE"/>
    <property type="match status" value="1"/>
</dbReference>
<dbReference type="NCBIfam" id="TIGR00308">
    <property type="entry name" value="TRM1"/>
    <property type="match status" value="1"/>
</dbReference>
<dbReference type="FunFam" id="3.40.50.150:FF:000051">
    <property type="entry name" value="tRNA (guanine(26)-N(2))-dimethyltransferase"/>
    <property type="match status" value="1"/>
</dbReference>
<feature type="domain" description="NADP-dependent oxidoreductase" evidence="12">
    <location>
        <begin position="1113"/>
        <end position="1385"/>
    </location>
</feature>
<evidence type="ECO:0000256" key="8">
    <source>
        <dbReference type="ARBA" id="ARBA00022884"/>
    </source>
</evidence>
<dbReference type="InterPro" id="IPR023210">
    <property type="entry name" value="NADP_OxRdtase_dom"/>
</dbReference>
<dbReference type="Proteomes" id="UP000668214">
    <property type="component" value="Unassembled WGS sequence"/>
</dbReference>
<dbReference type="SUPFAM" id="SSF51430">
    <property type="entry name" value="NAD(P)-linked oxidoreductase"/>
    <property type="match status" value="3"/>
</dbReference>
<evidence type="ECO:0000256" key="3">
    <source>
        <dbReference type="ARBA" id="ARBA00022603"/>
    </source>
</evidence>
<sequence length="1397" mass="157700">MDNEQCPKKSKLEEIPTVNEGKAQILVTNEKVFYNPVQEFNRDLSIAVLTIFAKDYNKEVLQRNKLEKDDKINVPHNAENQRGITILEALSATGLRSIRYAKEVEGVWQIVANDISAKAVDSIRQNILHNGVENLVIPYHEDATLLMYQRRRNRFDAVDLDPYGCPSMYLDSAVQCVSDGGILLVTATDVAILAGNVPETCYYKYGAISIKSKSCHEIALRILLQCIASYAGRYGRYIVPLLSISVDFYIRVFVKVFTSHDKCKENSNKIGMLYQCNGCESMNFQPLVVKKAAKNYKLPSAPVIDQLCKHCQHRQHMGGPIWLGPLHDHGFVSRLLCNLNSMELGTSKRMEGVLTVIHEELDIPLYYNLDRLMSIVRCHVPPMLMFRSALLNAGYKVSYSHASKISIKTDASNDVVWDIVRAWEKKHPVKREKLAEDSPAARILNASSTMDISLTMHPLANPISRQRHLSRFQQNPTANWGPGVRSRTRIDLENKANDSKKVRNQNKNKKKLAMEQQIFVTFSLLFREKIAKGIVKREDLFITTKLWNTFHKRDNVVPACQRSVENFGLGYVDLYLIHWPISYAENADGLIPVDANGHPMFGDEDFLDTWCGMEECVKLGLTKSIGLSNFNSEQINRVLSIAQIKPVINQVECHPNLNQKKLRDFCANHNIAVTAYSPFGSPNQPWAKPGDPKVILDAPEIVNIGAKYGKTPAQVILRYLVDINTIPIPKSNSKKRIEQNINIFDFKLTPEEIAIIDKFDCGGRVLQFEHQRPCTHFLLLYTPICNLQSVITMADIPTITFSNGYKMPMLGLGTYKSQMGDVKRAVKDAIDLGYRHIDTAFLYGNEKEIGEAIRDKIKDGSMTREDLFITTKLWNNFHKEEHVVLACKQSLANLGLDYVDLFLVHWPFAFKEGDDIWPLDAAGNLCDSDIDYLETWKGMEECVHQGLTRSIGISNYNSEQITRLLKSAKIAPVNNQIEVNVNVNQEKLIDFCKKRDITVTAYSPLGQPGNVSGIDNKLDNPIILQLAKKYNKTSAQIALRYVYQHGTAPIPKSVTKSRIKENMEIFDFTLTSDEMNAIRKLGTGQRVAYFTPKMVLTAPKLKFYNGYEVPIFGLGTWKSKPGEVTQAVKDAIDIGYRHIDGAHVYGNEKEVGAAVKAKIAEGVVKREDLFITSKLWNTFHSPELVEPAIKKTLADLGLDYVDLYLIHWPHGFKEGGELFPTNADGSLQLSDVDYLDTWKAMEGVLAKGLAKNIGVSNFNSEQITRLLKNATVKPVTNQVECHPYLTQKKLSDFCKERDILITAYSPLGSPDRPWAKPDDPKLLEDKKLIDLGKKYNKTPAQILIRYQVDRGHIVIPKSVTKSRIAQNLDVFDFKLSPEDIAYIDTFDCDGRICPVEG</sequence>
<dbReference type="SUPFAM" id="SSF53335">
    <property type="entry name" value="S-adenosyl-L-methionine-dependent methyltransferases"/>
    <property type="match status" value="1"/>
</dbReference>
<dbReference type="Pfam" id="PF02005">
    <property type="entry name" value="TRM"/>
    <property type="match status" value="1"/>
</dbReference>
<reference evidence="13" key="1">
    <citation type="submission" date="2020-02" db="EMBL/GenBank/DDBJ databases">
        <title>Relaxed selection underlies rapid genomic changes in the transitions from sociality to social parasitism in ants.</title>
        <authorList>
            <person name="Bi X."/>
        </authorList>
    </citation>
    <scope>NUCLEOTIDE SEQUENCE</scope>
    <source>
        <strain evidence="13">BGI-DK2014c</strain>
        <tissue evidence="13">Whole body</tissue>
    </source>
</reference>
<evidence type="ECO:0000256" key="4">
    <source>
        <dbReference type="ARBA" id="ARBA00022679"/>
    </source>
</evidence>
<dbReference type="InterPro" id="IPR042296">
    <property type="entry name" value="tRNA_met_Trm1_C"/>
</dbReference>
<dbReference type="FunFam" id="3.20.20.100:FF:000023">
    <property type="entry name" value="aldose reductase"/>
    <property type="match status" value="1"/>
</dbReference>
<dbReference type="GO" id="GO:0032259">
    <property type="term" value="P:methylation"/>
    <property type="evidence" value="ECO:0007669"/>
    <property type="project" value="UniProtKB-UniRule"/>
</dbReference>
<keyword evidence="3 11" id="KW-0489">Methyltransferase</keyword>
<dbReference type="Gene3D" id="3.20.20.100">
    <property type="entry name" value="NADP-dependent oxidoreductase domain"/>
    <property type="match status" value="3"/>
</dbReference>
<dbReference type="Gene3D" id="3.30.56.70">
    <property type="entry name" value="N2,N2-dimethylguanosine tRNA methyltransferase, C-terminal domain"/>
    <property type="match status" value="1"/>
</dbReference>
<dbReference type="InterPro" id="IPR020471">
    <property type="entry name" value="AKR"/>
</dbReference>
<dbReference type="Pfam" id="PF00248">
    <property type="entry name" value="Aldo_ket_red"/>
    <property type="match status" value="3"/>
</dbReference>
<keyword evidence="2 11" id="KW-0820">tRNA-binding</keyword>
<dbReference type="GO" id="GO:0000049">
    <property type="term" value="F:tRNA binding"/>
    <property type="evidence" value="ECO:0007669"/>
    <property type="project" value="UniProtKB-UniRule"/>
</dbReference>
<dbReference type="InterPro" id="IPR036812">
    <property type="entry name" value="NAD(P)_OxRdtase_dom_sf"/>
</dbReference>
<dbReference type="CDD" id="cd19116">
    <property type="entry name" value="AKR_AKR2E1-5"/>
    <property type="match status" value="1"/>
</dbReference>
<dbReference type="GO" id="GO:0016423">
    <property type="term" value="F:tRNA (guanine) methyltransferase activity"/>
    <property type="evidence" value="ECO:0007669"/>
    <property type="project" value="InterPro"/>
</dbReference>
<evidence type="ECO:0000256" key="5">
    <source>
        <dbReference type="ARBA" id="ARBA00022691"/>
    </source>
</evidence>
<dbReference type="PROSITE" id="PS00798">
    <property type="entry name" value="ALDOKETO_REDUCTASE_1"/>
    <property type="match status" value="2"/>
</dbReference>
<name>A0A836JMR9_9HYME</name>
<accession>A0A836JMR9</accession>
<dbReference type="InterPro" id="IPR002905">
    <property type="entry name" value="Trm1"/>
</dbReference>
<evidence type="ECO:0000256" key="9">
    <source>
        <dbReference type="ARBA" id="ARBA00023002"/>
    </source>
</evidence>
<feature type="domain" description="NADP-dependent oxidoreductase" evidence="12">
    <location>
        <begin position="528"/>
        <end position="759"/>
    </location>
</feature>
<keyword evidence="5 11" id="KW-0949">S-adenosyl-L-methionine</keyword>